<evidence type="ECO:0000313" key="1">
    <source>
        <dbReference type="EnsemblMetazoa" id="MESCA007797-PA"/>
    </source>
</evidence>
<dbReference type="AlphaFoldDB" id="T1GVI9"/>
<proteinExistence type="predicted"/>
<name>T1GVI9_MEGSC</name>
<dbReference type="HOGENOM" id="CLU_2323034_0_0_1"/>
<protein>
    <submittedName>
        <fullName evidence="1">Uncharacterized protein</fullName>
    </submittedName>
</protein>
<reference evidence="2" key="1">
    <citation type="submission" date="2013-02" db="EMBL/GenBank/DDBJ databases">
        <authorList>
            <person name="Hughes D."/>
        </authorList>
    </citation>
    <scope>NUCLEOTIDE SEQUENCE</scope>
    <source>
        <strain>Durham</strain>
        <strain evidence="2">NC isolate 2 -- Noor lab</strain>
    </source>
</reference>
<dbReference type="EnsemblMetazoa" id="MESCA007797-RA">
    <property type="protein sequence ID" value="MESCA007797-PA"/>
    <property type="gene ID" value="MESCA007797"/>
</dbReference>
<accession>T1GVI9</accession>
<keyword evidence="2" id="KW-1185">Reference proteome</keyword>
<reference evidence="1" key="2">
    <citation type="submission" date="2015-06" db="UniProtKB">
        <authorList>
            <consortium name="EnsemblMetazoa"/>
        </authorList>
    </citation>
    <scope>IDENTIFICATION</scope>
</reference>
<sequence length="99" mass="11891">MEYFLYSVHPFKTLKQSFQTIKMSRFLLIACLIPLLICLNGIKCQYYNHKYPNKLKGENGRFCIDQSLCYETVYKDDNRNCPAGWESKWNNICYRRLVF</sequence>
<evidence type="ECO:0000313" key="2">
    <source>
        <dbReference type="Proteomes" id="UP000015102"/>
    </source>
</evidence>
<dbReference type="EMBL" id="CAQQ02063818">
    <property type="status" value="NOT_ANNOTATED_CDS"/>
    <property type="molecule type" value="Genomic_DNA"/>
</dbReference>
<organism evidence="1 2">
    <name type="scientific">Megaselia scalaris</name>
    <name type="common">Humpbacked fly</name>
    <name type="synonym">Phora scalaris</name>
    <dbReference type="NCBI Taxonomy" id="36166"/>
    <lineage>
        <taxon>Eukaryota</taxon>
        <taxon>Metazoa</taxon>
        <taxon>Ecdysozoa</taxon>
        <taxon>Arthropoda</taxon>
        <taxon>Hexapoda</taxon>
        <taxon>Insecta</taxon>
        <taxon>Pterygota</taxon>
        <taxon>Neoptera</taxon>
        <taxon>Endopterygota</taxon>
        <taxon>Diptera</taxon>
        <taxon>Brachycera</taxon>
        <taxon>Muscomorpha</taxon>
        <taxon>Platypezoidea</taxon>
        <taxon>Phoridae</taxon>
        <taxon>Megaseliini</taxon>
        <taxon>Megaselia</taxon>
    </lineage>
</organism>
<dbReference type="Proteomes" id="UP000015102">
    <property type="component" value="Unassembled WGS sequence"/>
</dbReference>